<dbReference type="PANTHER" id="PTHR48043">
    <property type="entry name" value="EG:EG0003.4 PROTEIN-RELATED"/>
    <property type="match status" value="1"/>
</dbReference>
<dbReference type="KEGG" id="tnl:113499666"/>
<keyword evidence="3 4" id="KW-0808">Transferase</keyword>
<dbReference type="FunFam" id="3.40.50.2000:FF:000050">
    <property type="entry name" value="UDP-glucuronosyltransferase"/>
    <property type="match status" value="1"/>
</dbReference>
<evidence type="ECO:0000313" key="7">
    <source>
        <dbReference type="RefSeq" id="XP_026736008.1"/>
    </source>
</evidence>
<comment type="subcellular location">
    <subcellularLocation>
        <location evidence="5">Membrane</location>
        <topology evidence="5">Single-pass membrane protein</topology>
    </subcellularLocation>
</comment>
<comment type="catalytic activity">
    <reaction evidence="5">
        <text>glucuronate acceptor + UDP-alpha-D-glucuronate = acceptor beta-D-glucuronoside + UDP + H(+)</text>
        <dbReference type="Rhea" id="RHEA:21032"/>
        <dbReference type="ChEBI" id="CHEBI:15378"/>
        <dbReference type="ChEBI" id="CHEBI:58052"/>
        <dbReference type="ChEBI" id="CHEBI:58223"/>
        <dbReference type="ChEBI" id="CHEBI:132367"/>
        <dbReference type="ChEBI" id="CHEBI:132368"/>
        <dbReference type="EC" id="2.4.1.17"/>
    </reaction>
</comment>
<dbReference type="InterPro" id="IPR002213">
    <property type="entry name" value="UDP_glucos_trans"/>
</dbReference>
<feature type="transmembrane region" description="Helical" evidence="5">
    <location>
        <begin position="482"/>
        <end position="505"/>
    </location>
</feature>
<keyword evidence="6" id="KW-1185">Reference proteome</keyword>
<protein>
    <recommendedName>
        <fullName evidence="5">UDP-glucuronosyltransferase</fullName>
        <ecNumber evidence="5">2.4.1.17</ecNumber>
    </recommendedName>
</protein>
<dbReference type="OrthoDB" id="5835829at2759"/>
<organism evidence="6 7">
    <name type="scientific">Trichoplusia ni</name>
    <name type="common">Cabbage looper</name>
    <dbReference type="NCBI Taxonomy" id="7111"/>
    <lineage>
        <taxon>Eukaryota</taxon>
        <taxon>Metazoa</taxon>
        <taxon>Ecdysozoa</taxon>
        <taxon>Arthropoda</taxon>
        <taxon>Hexapoda</taxon>
        <taxon>Insecta</taxon>
        <taxon>Pterygota</taxon>
        <taxon>Neoptera</taxon>
        <taxon>Endopterygota</taxon>
        <taxon>Lepidoptera</taxon>
        <taxon>Glossata</taxon>
        <taxon>Ditrysia</taxon>
        <taxon>Noctuoidea</taxon>
        <taxon>Noctuidae</taxon>
        <taxon>Plusiinae</taxon>
        <taxon>Trichoplusia</taxon>
    </lineage>
</organism>
<dbReference type="InterPro" id="IPR035595">
    <property type="entry name" value="UDP_glycos_trans_CS"/>
</dbReference>
<dbReference type="InParanoid" id="A0A7E5W5Q9"/>
<keyword evidence="2 4" id="KW-0328">Glycosyltransferase</keyword>
<dbReference type="AlphaFoldDB" id="A0A7E5W5Q9"/>
<feature type="signal peptide" evidence="5">
    <location>
        <begin position="1"/>
        <end position="21"/>
    </location>
</feature>
<keyword evidence="5" id="KW-0472">Membrane</keyword>
<reference evidence="7" key="1">
    <citation type="submission" date="2025-08" db="UniProtKB">
        <authorList>
            <consortium name="RefSeq"/>
        </authorList>
    </citation>
    <scope>IDENTIFICATION</scope>
</reference>
<dbReference type="InterPro" id="IPR050271">
    <property type="entry name" value="UDP-glycosyltransferase"/>
</dbReference>
<evidence type="ECO:0000313" key="6">
    <source>
        <dbReference type="Proteomes" id="UP000322000"/>
    </source>
</evidence>
<evidence type="ECO:0000256" key="2">
    <source>
        <dbReference type="ARBA" id="ARBA00022676"/>
    </source>
</evidence>
<dbReference type="Gene3D" id="3.40.50.2000">
    <property type="entry name" value="Glycogen Phosphorylase B"/>
    <property type="match status" value="2"/>
</dbReference>
<sequence length="521" mass="59615">MRVFGHILFLYSIFIVNSNEAARILVVVPTASVSHQVVFRPLSQELAKRGHDVTIITTDPAFPKGGAPANLTEIDLHDLTYKGFIDEISKMPKGNKKDMLNNFRIFYKFWPKLFGKQLKDESVQRLIKDKNQKFDLLILEAGVRQALVFSHIFKAPVIQMSSFGVMFDNFQIIGAPTHPLLYPKILRQKLNNLTMYEKLTELYTHYMLEYMHYESRHLEDKILREIVGPDVPSVTELANNVDMLFLNVNPVFVGIRPVPPTVVFTSGLHQIQQKELPKDLKSYLDSSKNGVIYISFGTNMDPAGLPADRLQVLVKAFSQLPYDVLWKWNGDELPGRTANIRISKWLPQSDLLKHPKIKVFVTQGGLQSTDEAITAGVPLIGIPMWGDQWFNVEKYVTHNIGIGFDLDDMTVENFKNALLKIIKNDSYRQNVVRLRTLMHDEVQTPLERAVWWTEYVLRHGGAKHLRSPAANISWWEYLELELVLTLLAGLLVVLFTFGVISYKLFKYFFKPISAPVKLKSS</sequence>
<dbReference type="SUPFAM" id="SSF53756">
    <property type="entry name" value="UDP-Glycosyltransferase/glycogen phosphorylase"/>
    <property type="match status" value="1"/>
</dbReference>
<dbReference type="PANTHER" id="PTHR48043:SF159">
    <property type="entry name" value="EG:EG0003.4 PROTEIN-RELATED"/>
    <property type="match status" value="1"/>
</dbReference>
<accession>A0A7E5W5Q9</accession>
<keyword evidence="5" id="KW-0732">Signal</keyword>
<feature type="chain" id="PRO_5029039156" description="UDP-glucuronosyltransferase" evidence="5">
    <location>
        <begin position="22"/>
        <end position="521"/>
    </location>
</feature>
<dbReference type="GO" id="GO:0015020">
    <property type="term" value="F:glucuronosyltransferase activity"/>
    <property type="evidence" value="ECO:0007669"/>
    <property type="project" value="UniProtKB-EC"/>
</dbReference>
<dbReference type="GO" id="GO:0016020">
    <property type="term" value="C:membrane"/>
    <property type="evidence" value="ECO:0007669"/>
    <property type="project" value="UniProtKB-SubCell"/>
</dbReference>
<keyword evidence="5" id="KW-0812">Transmembrane</keyword>
<name>A0A7E5W5Q9_TRINI</name>
<evidence type="ECO:0000256" key="5">
    <source>
        <dbReference type="RuleBase" id="RU362059"/>
    </source>
</evidence>
<evidence type="ECO:0000256" key="1">
    <source>
        <dbReference type="ARBA" id="ARBA00009995"/>
    </source>
</evidence>
<dbReference type="PROSITE" id="PS00375">
    <property type="entry name" value="UDPGT"/>
    <property type="match status" value="1"/>
</dbReference>
<dbReference type="Pfam" id="PF00201">
    <property type="entry name" value="UDPGT"/>
    <property type="match status" value="1"/>
</dbReference>
<evidence type="ECO:0000256" key="3">
    <source>
        <dbReference type="ARBA" id="ARBA00022679"/>
    </source>
</evidence>
<gene>
    <name evidence="7" type="primary">LOC113499666</name>
</gene>
<dbReference type="Proteomes" id="UP000322000">
    <property type="component" value="Chromosome 12"/>
</dbReference>
<dbReference type="EC" id="2.4.1.17" evidence="5"/>
<dbReference type="GeneID" id="113499666"/>
<dbReference type="CDD" id="cd03784">
    <property type="entry name" value="GT1_Gtf-like"/>
    <property type="match status" value="1"/>
</dbReference>
<keyword evidence="5" id="KW-1133">Transmembrane helix</keyword>
<proteinExistence type="inferred from homology"/>
<comment type="similarity">
    <text evidence="1 4">Belongs to the UDP-glycosyltransferase family.</text>
</comment>
<dbReference type="RefSeq" id="XP_026736008.1">
    <property type="nucleotide sequence ID" value="XM_026880207.1"/>
</dbReference>
<evidence type="ECO:0000256" key="4">
    <source>
        <dbReference type="RuleBase" id="RU003718"/>
    </source>
</evidence>